<accession>A0A6H0X4F0</accession>
<name>A0A6H0X4F0_9CAUD</name>
<evidence type="ECO:0000313" key="2">
    <source>
        <dbReference type="Proteomes" id="UP000502319"/>
    </source>
</evidence>
<reference evidence="1 2" key="1">
    <citation type="submission" date="2020-03" db="EMBL/GenBank/DDBJ databases">
        <title>Complete genome sequence of Klebsiella pneumoniae phage KpS8.</title>
        <authorList>
            <person name="Denisenko E."/>
            <person name="Kislichkina A."/>
            <person name="Verevkin V."/>
            <person name="Krasilnikova V."/>
            <person name="Volozhantsev N."/>
        </authorList>
    </citation>
    <scope>NUCLEOTIDE SEQUENCE [LARGE SCALE GENOMIC DNA]</scope>
</reference>
<gene>
    <name evidence="1" type="ORF">kps8_191</name>
</gene>
<dbReference type="EMBL" id="MT178275">
    <property type="protein sequence ID" value="QIW88363.1"/>
    <property type="molecule type" value="Genomic_DNA"/>
</dbReference>
<dbReference type="Proteomes" id="UP000502319">
    <property type="component" value="Segment"/>
</dbReference>
<sequence>MKEIITNTDATVISVSTTITPGYRLVCIDMHDGSEKTL</sequence>
<evidence type="ECO:0000313" key="1">
    <source>
        <dbReference type="EMBL" id="QIW88363.1"/>
    </source>
</evidence>
<keyword evidence="2" id="KW-1185">Reference proteome</keyword>
<organism evidence="1 2">
    <name type="scientific">Klebsiella phage KpS8</name>
    <dbReference type="NCBI Taxonomy" id="2847815"/>
    <lineage>
        <taxon>Viruses</taxon>
        <taxon>Duplodnaviria</taxon>
        <taxon>Heunggongvirae</taxon>
        <taxon>Uroviricota</taxon>
        <taxon>Caudoviricetes</taxon>
        <taxon>Vequintavirinae</taxon>
        <taxon>Mydovirus</taxon>
        <taxon>Mydovirus KpS8</taxon>
    </lineage>
</organism>
<proteinExistence type="predicted"/>
<protein>
    <submittedName>
        <fullName evidence="1">Uncharacterized protein</fullName>
    </submittedName>
</protein>